<evidence type="ECO:0000313" key="2">
    <source>
        <dbReference type="Proteomes" id="UP000199636"/>
    </source>
</evidence>
<reference evidence="2" key="1">
    <citation type="submission" date="2016-10" db="EMBL/GenBank/DDBJ databases">
        <authorList>
            <person name="Varghese N."/>
            <person name="Submissions S."/>
        </authorList>
    </citation>
    <scope>NUCLEOTIDE SEQUENCE [LARGE SCALE GENOMIC DNA]</scope>
    <source>
        <strain evidence="2">CCM 7469</strain>
    </source>
</reference>
<accession>A0A1G8LE91</accession>
<organism evidence="1 2">
    <name type="scientific">Pseudomonas panipatensis</name>
    <dbReference type="NCBI Taxonomy" id="428992"/>
    <lineage>
        <taxon>Bacteria</taxon>
        <taxon>Pseudomonadati</taxon>
        <taxon>Pseudomonadota</taxon>
        <taxon>Gammaproteobacteria</taxon>
        <taxon>Pseudomonadales</taxon>
        <taxon>Pseudomonadaceae</taxon>
        <taxon>Pseudomonas</taxon>
    </lineage>
</organism>
<proteinExistence type="predicted"/>
<dbReference type="AlphaFoldDB" id="A0A1G8LE91"/>
<dbReference type="Proteomes" id="UP000199636">
    <property type="component" value="Unassembled WGS sequence"/>
</dbReference>
<dbReference type="EMBL" id="FNDS01000011">
    <property type="protein sequence ID" value="SDI54042.1"/>
    <property type="molecule type" value="Genomic_DNA"/>
</dbReference>
<gene>
    <name evidence="1" type="ORF">SAMN05216272_111105</name>
</gene>
<sequence length="62" mass="6923">MEMEQSAYNELKPTWGRIPETMQSHCTMVAKASGAGSYMILQSCIEQELEAKKTNAGTSFNY</sequence>
<protein>
    <submittedName>
        <fullName evidence="1">Uncharacterized protein</fullName>
    </submittedName>
</protein>
<name>A0A1G8LE91_9PSED</name>
<keyword evidence="2" id="KW-1185">Reference proteome</keyword>
<evidence type="ECO:0000313" key="1">
    <source>
        <dbReference type="EMBL" id="SDI54042.1"/>
    </source>
</evidence>